<feature type="transmembrane region" description="Helical" evidence="7">
    <location>
        <begin position="167"/>
        <end position="191"/>
    </location>
</feature>
<evidence type="ECO:0000259" key="8">
    <source>
        <dbReference type="PROSITE" id="PS50850"/>
    </source>
</evidence>
<dbReference type="PROSITE" id="PS50850">
    <property type="entry name" value="MFS"/>
    <property type="match status" value="1"/>
</dbReference>
<feature type="compositionally biased region" description="Polar residues" evidence="6">
    <location>
        <begin position="252"/>
        <end position="261"/>
    </location>
</feature>
<sequence length="508" mass="55711">MTITTSFDSESQHEANQHANTTSEDYKEHRTPLPWVQLVIVYLIQFAEPVTGIVIYPFINEFVRNTGITGGDDKRTGYFAGIIESAFFFAEAATVILWGMASDRFGRRPILVIGPLGLAIAMIGFGMSTTFWPLVVFRCFQGVFNGNIGVSKSVVGELTDKTNIGDAVAFLPFVWSVGVTIAPIIGGVLSRPADQWPDTLGRIPYLKSHPYFLPCFVASLIAFITFLIALSGLKETLRSAILKQKKRKTLNERSPTPSTRLTADADVPDYGSLQVDDSPTIAEDSINMNDEQAPSLRAILTPEVLIVLVNYVFLTFCDMSVVVLAPLVWSTPVKDGGLGFTAFTIGVTMGTFGLVNALIQINLLGKILRRFGTRRVYIVCFSNMFVSLWCFILETKFARQAGRADWRVWSMIVVQLTMDSFKYGAYGSMHVMVTQSAPSRSALGTVNGIAQALGCVQRSLAPSVASSLYALSLQRGWLGGNAVYYILMVVVACGFRFAFTLPTELPLQ</sequence>
<proteinExistence type="predicted"/>
<feature type="domain" description="Major facilitator superfamily (MFS) profile" evidence="8">
    <location>
        <begin position="37"/>
        <end position="506"/>
    </location>
</feature>
<feature type="transmembrane region" description="Helical" evidence="7">
    <location>
        <begin position="376"/>
        <end position="394"/>
    </location>
</feature>
<feature type="transmembrane region" description="Helical" evidence="7">
    <location>
        <begin position="211"/>
        <end position="233"/>
    </location>
</feature>
<keyword evidence="2" id="KW-0813">Transport</keyword>
<feature type="region of interest" description="Disordered" evidence="6">
    <location>
        <begin position="1"/>
        <end position="26"/>
    </location>
</feature>
<dbReference type="InterPro" id="IPR036259">
    <property type="entry name" value="MFS_trans_sf"/>
</dbReference>
<evidence type="ECO:0000256" key="3">
    <source>
        <dbReference type="ARBA" id="ARBA00022692"/>
    </source>
</evidence>
<dbReference type="AlphaFoldDB" id="A0A0C2WYS9"/>
<feature type="transmembrane region" description="Helical" evidence="7">
    <location>
        <begin position="482"/>
        <end position="499"/>
    </location>
</feature>
<feature type="transmembrane region" description="Helical" evidence="7">
    <location>
        <begin position="78"/>
        <end position="98"/>
    </location>
</feature>
<dbReference type="SUPFAM" id="SSF103473">
    <property type="entry name" value="MFS general substrate transporter"/>
    <property type="match status" value="1"/>
</dbReference>
<evidence type="ECO:0000256" key="4">
    <source>
        <dbReference type="ARBA" id="ARBA00022989"/>
    </source>
</evidence>
<dbReference type="Pfam" id="PF07690">
    <property type="entry name" value="MFS_1"/>
    <property type="match status" value="1"/>
</dbReference>
<dbReference type="InterPro" id="IPR020846">
    <property type="entry name" value="MFS_dom"/>
</dbReference>
<organism evidence="9 10">
    <name type="scientific">Amanita muscaria (strain Koide BX008)</name>
    <dbReference type="NCBI Taxonomy" id="946122"/>
    <lineage>
        <taxon>Eukaryota</taxon>
        <taxon>Fungi</taxon>
        <taxon>Dikarya</taxon>
        <taxon>Basidiomycota</taxon>
        <taxon>Agaricomycotina</taxon>
        <taxon>Agaricomycetes</taxon>
        <taxon>Agaricomycetidae</taxon>
        <taxon>Agaricales</taxon>
        <taxon>Pluteineae</taxon>
        <taxon>Amanitaceae</taxon>
        <taxon>Amanita</taxon>
    </lineage>
</organism>
<feature type="transmembrane region" description="Helical" evidence="7">
    <location>
        <begin position="35"/>
        <end position="58"/>
    </location>
</feature>
<feature type="region of interest" description="Disordered" evidence="6">
    <location>
        <begin position="248"/>
        <end position="270"/>
    </location>
</feature>
<reference evidence="9 10" key="1">
    <citation type="submission" date="2014-04" db="EMBL/GenBank/DDBJ databases">
        <title>Evolutionary Origins and Diversification of the Mycorrhizal Mutualists.</title>
        <authorList>
            <consortium name="DOE Joint Genome Institute"/>
            <consortium name="Mycorrhizal Genomics Consortium"/>
            <person name="Kohler A."/>
            <person name="Kuo A."/>
            <person name="Nagy L.G."/>
            <person name="Floudas D."/>
            <person name="Copeland A."/>
            <person name="Barry K.W."/>
            <person name="Cichocki N."/>
            <person name="Veneault-Fourrey C."/>
            <person name="LaButti K."/>
            <person name="Lindquist E.A."/>
            <person name="Lipzen A."/>
            <person name="Lundell T."/>
            <person name="Morin E."/>
            <person name="Murat C."/>
            <person name="Riley R."/>
            <person name="Ohm R."/>
            <person name="Sun H."/>
            <person name="Tunlid A."/>
            <person name="Henrissat B."/>
            <person name="Grigoriev I.V."/>
            <person name="Hibbett D.S."/>
            <person name="Martin F."/>
        </authorList>
    </citation>
    <scope>NUCLEOTIDE SEQUENCE [LARGE SCALE GENOMIC DNA]</scope>
    <source>
        <strain evidence="9 10">Koide BX008</strain>
    </source>
</reference>
<comment type="subcellular location">
    <subcellularLocation>
        <location evidence="1">Membrane</location>
        <topology evidence="1">Multi-pass membrane protein</topology>
    </subcellularLocation>
</comment>
<dbReference type="EMBL" id="KN818283">
    <property type="protein sequence ID" value="KIL61543.1"/>
    <property type="molecule type" value="Genomic_DNA"/>
</dbReference>
<feature type="transmembrane region" description="Helical" evidence="7">
    <location>
        <begin position="340"/>
        <end position="364"/>
    </location>
</feature>
<dbReference type="PANTHER" id="PTHR23504:SF15">
    <property type="entry name" value="MAJOR FACILITATOR SUPERFAMILY (MFS) PROFILE DOMAIN-CONTAINING PROTEIN"/>
    <property type="match status" value="1"/>
</dbReference>
<feature type="transmembrane region" description="Helical" evidence="7">
    <location>
        <begin position="304"/>
        <end position="328"/>
    </location>
</feature>
<evidence type="ECO:0000256" key="5">
    <source>
        <dbReference type="ARBA" id="ARBA00023136"/>
    </source>
</evidence>
<keyword evidence="5 7" id="KW-0472">Membrane</keyword>
<evidence type="ECO:0000256" key="7">
    <source>
        <dbReference type="SAM" id="Phobius"/>
    </source>
</evidence>
<dbReference type="Proteomes" id="UP000054549">
    <property type="component" value="Unassembled WGS sequence"/>
</dbReference>
<evidence type="ECO:0000313" key="10">
    <source>
        <dbReference type="Proteomes" id="UP000054549"/>
    </source>
</evidence>
<dbReference type="InterPro" id="IPR011701">
    <property type="entry name" value="MFS"/>
</dbReference>
<dbReference type="PANTHER" id="PTHR23504">
    <property type="entry name" value="MAJOR FACILITATOR SUPERFAMILY DOMAIN-CONTAINING PROTEIN 10"/>
    <property type="match status" value="1"/>
</dbReference>
<dbReference type="GO" id="GO:0016020">
    <property type="term" value="C:membrane"/>
    <property type="evidence" value="ECO:0007669"/>
    <property type="project" value="UniProtKB-SubCell"/>
</dbReference>
<gene>
    <name evidence="9" type="ORF">M378DRAFT_166825</name>
</gene>
<dbReference type="InParanoid" id="A0A0C2WYS9"/>
<evidence type="ECO:0000256" key="1">
    <source>
        <dbReference type="ARBA" id="ARBA00004141"/>
    </source>
</evidence>
<keyword evidence="4 7" id="KW-1133">Transmembrane helix</keyword>
<name>A0A0C2WYS9_AMAMK</name>
<evidence type="ECO:0000256" key="6">
    <source>
        <dbReference type="SAM" id="MobiDB-lite"/>
    </source>
</evidence>
<protein>
    <recommendedName>
        <fullName evidence="8">Major facilitator superfamily (MFS) profile domain-containing protein</fullName>
    </recommendedName>
</protein>
<evidence type="ECO:0000313" key="9">
    <source>
        <dbReference type="EMBL" id="KIL61543.1"/>
    </source>
</evidence>
<dbReference type="HOGENOM" id="CLU_001265_54_6_1"/>
<accession>A0A0C2WYS9</accession>
<evidence type="ECO:0000256" key="2">
    <source>
        <dbReference type="ARBA" id="ARBA00022448"/>
    </source>
</evidence>
<dbReference type="GO" id="GO:0022857">
    <property type="term" value="F:transmembrane transporter activity"/>
    <property type="evidence" value="ECO:0007669"/>
    <property type="project" value="InterPro"/>
</dbReference>
<dbReference type="OrthoDB" id="419616at2759"/>
<keyword evidence="10" id="KW-1185">Reference proteome</keyword>
<feature type="transmembrane region" description="Helical" evidence="7">
    <location>
        <begin position="110"/>
        <end position="129"/>
    </location>
</feature>
<dbReference type="Gene3D" id="1.20.1250.20">
    <property type="entry name" value="MFS general substrate transporter like domains"/>
    <property type="match status" value="1"/>
</dbReference>
<keyword evidence="3 7" id="KW-0812">Transmembrane</keyword>